<dbReference type="GO" id="GO:0004252">
    <property type="term" value="F:serine-type endopeptidase activity"/>
    <property type="evidence" value="ECO:0007669"/>
    <property type="project" value="TreeGrafter"/>
</dbReference>
<dbReference type="PANTHER" id="PTHR42776:SF27">
    <property type="entry name" value="DIPEPTIDYL PEPTIDASE FAMILY MEMBER 6"/>
    <property type="match status" value="1"/>
</dbReference>
<dbReference type="SUPFAM" id="SSF53474">
    <property type="entry name" value="alpha/beta-Hydrolases"/>
    <property type="match status" value="1"/>
</dbReference>
<accession>A0A818KT84</accession>
<dbReference type="PANTHER" id="PTHR42776">
    <property type="entry name" value="SERINE PEPTIDASE S9 FAMILY MEMBER"/>
    <property type="match status" value="1"/>
</dbReference>
<evidence type="ECO:0000256" key="1">
    <source>
        <dbReference type="ARBA" id="ARBA00022801"/>
    </source>
</evidence>
<keyword evidence="1" id="KW-0378">Hydrolase</keyword>
<dbReference type="EMBL" id="CAJOBS010002108">
    <property type="protein sequence ID" value="CAF4791457.1"/>
    <property type="molecule type" value="Genomic_DNA"/>
</dbReference>
<dbReference type="EMBL" id="CAJNYV010003382">
    <property type="protein sequence ID" value="CAF3562900.1"/>
    <property type="molecule type" value="Genomic_DNA"/>
</dbReference>
<keyword evidence="2" id="KW-0732">Signal</keyword>
<dbReference type="SUPFAM" id="SSF82171">
    <property type="entry name" value="DPP6 N-terminal domain-like"/>
    <property type="match status" value="1"/>
</dbReference>
<feature type="domain" description="Peptidase S9 prolyl oligopeptidase catalytic" evidence="3">
    <location>
        <begin position="485"/>
        <end position="685"/>
    </location>
</feature>
<proteinExistence type="predicted"/>
<evidence type="ECO:0000256" key="2">
    <source>
        <dbReference type="SAM" id="SignalP"/>
    </source>
</evidence>
<gene>
    <name evidence="4" type="ORF">KIK155_LOCUS19036</name>
    <name evidence="5" type="ORF">TOA249_LOCUS22770</name>
</gene>
<reference evidence="4" key="1">
    <citation type="submission" date="2021-02" db="EMBL/GenBank/DDBJ databases">
        <authorList>
            <person name="Nowell W R."/>
        </authorList>
    </citation>
    <scope>NUCLEOTIDE SEQUENCE</scope>
</reference>
<name>A0A818KT84_9BILA</name>
<dbReference type="Gene3D" id="3.40.50.1820">
    <property type="entry name" value="alpha/beta hydrolase"/>
    <property type="match status" value="1"/>
</dbReference>
<evidence type="ECO:0000313" key="6">
    <source>
        <dbReference type="Proteomes" id="UP000663865"/>
    </source>
</evidence>
<feature type="chain" id="PRO_5035691600" description="Peptidase S9 prolyl oligopeptidase catalytic domain-containing protein" evidence="2">
    <location>
        <begin position="20"/>
        <end position="697"/>
    </location>
</feature>
<dbReference type="Proteomes" id="UP000663865">
    <property type="component" value="Unassembled WGS sequence"/>
</dbReference>
<protein>
    <recommendedName>
        <fullName evidence="3">Peptidase S9 prolyl oligopeptidase catalytic domain-containing protein</fullName>
    </recommendedName>
</protein>
<dbReference type="Gene3D" id="2.120.10.30">
    <property type="entry name" value="TolB, C-terminal domain"/>
    <property type="match status" value="2"/>
</dbReference>
<evidence type="ECO:0000313" key="5">
    <source>
        <dbReference type="EMBL" id="CAF4791457.1"/>
    </source>
</evidence>
<dbReference type="AlphaFoldDB" id="A0A818KT84"/>
<sequence length="697" mass="79006">MRVYLFVIFTLQCYTSIGAHSKLTIDEFFNATSFQSVSLSPNGQHLLVYTRKPAWDLNSYDNSLWLYTTDGSKKELIATQYSVFMEPKWSPSGDWFFYYGNDKVTTNSTDNSESYRHSTNKGSENQQKIHLYSVTSDELLSIDIGKETPSALTWSGTDSSLYFAAQSTESTEDSDRLYEAEWKDVIQYRRRKPNYGSVIQRIDIKRKHGKLSVKIHSIKHVDFIVTELLFVSSEHKIVCVSYAPIIETLSEIELYAIDLRDTSSLIRLTNNQFFENNVKLSADGKHVFFQADPLKLENETFSSAQPQLYSIDLTNGHIEQWGKGFQGAVRDYTIRSEGGVFILGQLGTNVHVYTQQSVWEGVSLLSGWHGLYRSISSSKSEQYSSAAFLYSSFDRPEEVYFTKNIDGLPWAKPVTHENQLLATRELPRAKLYRWSNPEDNRIIEGILHYPPGKFEHKNLPLFVYMHGGPSDASLNRLQTNFYTWAPLAAAEGWLVLEANYRGSTGYGDQFLNEIFGQILSRPGKDILAGVDSLVSDGIADPTRLNIGGYSFGGFLTNWLITQTTRFNAALSGAGPVEHISMWGTTDFSFGVNTLLRGFPWEAPEIYEKESIMNKLNEVKTPTLISTGTNDIRVPADQSYILERSLTYLGVPVKLLLFPDEGHTLSNNPWHGKIKAREELKWLAKYDHVPPFTTEDLV</sequence>
<evidence type="ECO:0000259" key="3">
    <source>
        <dbReference type="Pfam" id="PF00326"/>
    </source>
</evidence>
<organism evidence="4 6">
    <name type="scientific">Rotaria socialis</name>
    <dbReference type="NCBI Taxonomy" id="392032"/>
    <lineage>
        <taxon>Eukaryota</taxon>
        <taxon>Metazoa</taxon>
        <taxon>Spiralia</taxon>
        <taxon>Gnathifera</taxon>
        <taxon>Rotifera</taxon>
        <taxon>Eurotatoria</taxon>
        <taxon>Bdelloidea</taxon>
        <taxon>Philodinida</taxon>
        <taxon>Philodinidae</taxon>
        <taxon>Rotaria</taxon>
    </lineage>
</organism>
<dbReference type="Proteomes" id="UP000663838">
    <property type="component" value="Unassembled WGS sequence"/>
</dbReference>
<dbReference type="InterPro" id="IPR029058">
    <property type="entry name" value="AB_hydrolase_fold"/>
</dbReference>
<evidence type="ECO:0000313" key="4">
    <source>
        <dbReference type="EMBL" id="CAF3562900.1"/>
    </source>
</evidence>
<dbReference type="Pfam" id="PF00326">
    <property type="entry name" value="Peptidase_S9"/>
    <property type="match status" value="1"/>
</dbReference>
<feature type="signal peptide" evidence="2">
    <location>
        <begin position="1"/>
        <end position="19"/>
    </location>
</feature>
<dbReference type="GO" id="GO:0006508">
    <property type="term" value="P:proteolysis"/>
    <property type="evidence" value="ECO:0007669"/>
    <property type="project" value="InterPro"/>
</dbReference>
<comment type="caution">
    <text evidence="4">The sequence shown here is derived from an EMBL/GenBank/DDBJ whole genome shotgun (WGS) entry which is preliminary data.</text>
</comment>
<dbReference type="InterPro" id="IPR001375">
    <property type="entry name" value="Peptidase_S9_cat"/>
</dbReference>
<dbReference type="InterPro" id="IPR011042">
    <property type="entry name" value="6-blade_b-propeller_TolB-like"/>
</dbReference>